<comment type="caution">
    <text evidence="1">The sequence shown here is derived from an EMBL/GenBank/DDBJ whole genome shotgun (WGS) entry which is preliminary data.</text>
</comment>
<organism evidence="1">
    <name type="scientific">marine sediment metagenome</name>
    <dbReference type="NCBI Taxonomy" id="412755"/>
    <lineage>
        <taxon>unclassified sequences</taxon>
        <taxon>metagenomes</taxon>
        <taxon>ecological metagenomes</taxon>
    </lineage>
</organism>
<dbReference type="EMBL" id="BART01030480">
    <property type="protein sequence ID" value="GAH17426.1"/>
    <property type="molecule type" value="Genomic_DNA"/>
</dbReference>
<gene>
    <name evidence="1" type="ORF">S01H4_53212</name>
</gene>
<feature type="non-terminal residue" evidence="1">
    <location>
        <position position="79"/>
    </location>
</feature>
<proteinExistence type="predicted"/>
<name>X1D9H9_9ZZZZ</name>
<protein>
    <submittedName>
        <fullName evidence="1">Uncharacterized protein</fullName>
    </submittedName>
</protein>
<reference evidence="1" key="1">
    <citation type="journal article" date="2014" name="Front. Microbiol.">
        <title>High frequency of phylogenetically diverse reductive dehalogenase-homologous genes in deep subseafloor sedimentary metagenomes.</title>
        <authorList>
            <person name="Kawai M."/>
            <person name="Futagami T."/>
            <person name="Toyoda A."/>
            <person name="Takaki Y."/>
            <person name="Nishi S."/>
            <person name="Hori S."/>
            <person name="Arai W."/>
            <person name="Tsubouchi T."/>
            <person name="Morono Y."/>
            <person name="Uchiyama I."/>
            <person name="Ito T."/>
            <person name="Fujiyama A."/>
            <person name="Inagaki F."/>
            <person name="Takami H."/>
        </authorList>
    </citation>
    <scope>NUCLEOTIDE SEQUENCE</scope>
    <source>
        <strain evidence="1">Expedition CK06-06</strain>
    </source>
</reference>
<evidence type="ECO:0000313" key="1">
    <source>
        <dbReference type="EMBL" id="GAH17426.1"/>
    </source>
</evidence>
<accession>X1D9H9</accession>
<sequence>MMNMSDIEDMVKMLADAPEEQRKKMITERLKTIASQPEEQRIKSVAGIVLATSKLKKKKMAGFINTRTVAMTELPPEEG</sequence>
<dbReference type="AlphaFoldDB" id="X1D9H9"/>